<feature type="transmembrane region" description="Helical" evidence="1">
    <location>
        <begin position="65"/>
        <end position="83"/>
    </location>
</feature>
<feature type="transmembrane region" description="Helical" evidence="1">
    <location>
        <begin position="6"/>
        <end position="24"/>
    </location>
</feature>
<name>A0A2G9QJW2_AQUCT</name>
<keyword evidence="1" id="KW-1133">Transmembrane helix</keyword>
<dbReference type="AlphaFoldDB" id="A0A2G9QJW2"/>
<dbReference type="EMBL" id="KV974616">
    <property type="protein sequence ID" value="PIO15401.1"/>
    <property type="molecule type" value="Genomic_DNA"/>
</dbReference>
<evidence type="ECO:0000313" key="2">
    <source>
        <dbReference type="EMBL" id="PIO15401.1"/>
    </source>
</evidence>
<feature type="transmembrane region" description="Helical" evidence="1">
    <location>
        <begin position="95"/>
        <end position="114"/>
    </location>
</feature>
<sequence>MDFLWLFILYVSVLVLCVSVYCCLSGRSRSRLDSVFYRAEEALSYVLPTWLHSCLTSCFYTRSSAFVVLHLVLDAAVFGEYTWEVLDYSLEMELHWMFVFLPYVLITVNLYFFYKCCNSDPGKKAQF</sequence>
<gene>
    <name evidence="2" type="ORF">AB205_0009110</name>
</gene>
<proteinExistence type="predicted"/>
<evidence type="ECO:0000313" key="3">
    <source>
        <dbReference type="Proteomes" id="UP000228934"/>
    </source>
</evidence>
<feature type="non-terminal residue" evidence="2">
    <location>
        <position position="127"/>
    </location>
</feature>
<keyword evidence="1" id="KW-0812">Transmembrane</keyword>
<reference evidence="3" key="1">
    <citation type="journal article" date="2017" name="Nat. Commun.">
        <title>The North American bullfrog draft genome provides insight into hormonal regulation of long noncoding RNA.</title>
        <authorList>
            <person name="Hammond S.A."/>
            <person name="Warren R.L."/>
            <person name="Vandervalk B.P."/>
            <person name="Kucuk E."/>
            <person name="Khan H."/>
            <person name="Gibb E.A."/>
            <person name="Pandoh P."/>
            <person name="Kirk H."/>
            <person name="Zhao Y."/>
            <person name="Jones M."/>
            <person name="Mungall A.J."/>
            <person name="Coope R."/>
            <person name="Pleasance S."/>
            <person name="Moore R.A."/>
            <person name="Holt R.A."/>
            <person name="Round J.M."/>
            <person name="Ohora S."/>
            <person name="Walle B.V."/>
            <person name="Veldhoen N."/>
            <person name="Helbing C.C."/>
            <person name="Birol I."/>
        </authorList>
    </citation>
    <scope>NUCLEOTIDE SEQUENCE [LARGE SCALE GENOMIC DNA]</scope>
</reference>
<dbReference type="Proteomes" id="UP000228934">
    <property type="component" value="Unassembled WGS sequence"/>
</dbReference>
<accession>A0A2G9QJW2</accession>
<keyword evidence="3" id="KW-1185">Reference proteome</keyword>
<dbReference type="OrthoDB" id="331948at2759"/>
<keyword evidence="1" id="KW-0472">Membrane</keyword>
<evidence type="ECO:0000256" key="1">
    <source>
        <dbReference type="SAM" id="Phobius"/>
    </source>
</evidence>
<protein>
    <submittedName>
        <fullName evidence="2">Uncharacterized protein</fullName>
    </submittedName>
</protein>
<organism evidence="2 3">
    <name type="scientific">Aquarana catesbeiana</name>
    <name type="common">American bullfrog</name>
    <name type="synonym">Rana catesbeiana</name>
    <dbReference type="NCBI Taxonomy" id="8400"/>
    <lineage>
        <taxon>Eukaryota</taxon>
        <taxon>Metazoa</taxon>
        <taxon>Chordata</taxon>
        <taxon>Craniata</taxon>
        <taxon>Vertebrata</taxon>
        <taxon>Euteleostomi</taxon>
        <taxon>Amphibia</taxon>
        <taxon>Batrachia</taxon>
        <taxon>Anura</taxon>
        <taxon>Neobatrachia</taxon>
        <taxon>Ranoidea</taxon>
        <taxon>Ranidae</taxon>
        <taxon>Aquarana</taxon>
    </lineage>
</organism>